<dbReference type="Proteomes" id="UP001500151">
    <property type="component" value="Unassembled WGS sequence"/>
</dbReference>
<dbReference type="EMBL" id="BAAASJ010000099">
    <property type="protein sequence ID" value="GAA2652680.1"/>
    <property type="molecule type" value="Genomic_DNA"/>
</dbReference>
<protein>
    <submittedName>
        <fullName evidence="2">Uncharacterized protein</fullName>
    </submittedName>
</protein>
<accession>A0ABN3RJW7</accession>
<gene>
    <name evidence="2" type="ORF">GCM10010307_63640</name>
</gene>
<sequence length="80" mass="8297">MRQAWPSDGAGSGGRPGSDEPGLVAGFRAFAPVFQVIRRLSVQSVRAAVFAEPAGGFAASADRAQSAGGLHFLGRTARRR</sequence>
<organism evidence="2 3">
    <name type="scientific">Streptomyces vastus</name>
    <dbReference type="NCBI Taxonomy" id="285451"/>
    <lineage>
        <taxon>Bacteria</taxon>
        <taxon>Bacillati</taxon>
        <taxon>Actinomycetota</taxon>
        <taxon>Actinomycetes</taxon>
        <taxon>Kitasatosporales</taxon>
        <taxon>Streptomycetaceae</taxon>
        <taxon>Streptomyces</taxon>
    </lineage>
</organism>
<proteinExistence type="predicted"/>
<comment type="caution">
    <text evidence="2">The sequence shown here is derived from an EMBL/GenBank/DDBJ whole genome shotgun (WGS) entry which is preliminary data.</text>
</comment>
<keyword evidence="3" id="KW-1185">Reference proteome</keyword>
<evidence type="ECO:0000256" key="1">
    <source>
        <dbReference type="SAM" id="MobiDB-lite"/>
    </source>
</evidence>
<feature type="region of interest" description="Disordered" evidence="1">
    <location>
        <begin position="1"/>
        <end position="21"/>
    </location>
</feature>
<evidence type="ECO:0000313" key="2">
    <source>
        <dbReference type="EMBL" id="GAA2652680.1"/>
    </source>
</evidence>
<evidence type="ECO:0000313" key="3">
    <source>
        <dbReference type="Proteomes" id="UP001500151"/>
    </source>
</evidence>
<reference evidence="2 3" key="1">
    <citation type="journal article" date="2019" name="Int. J. Syst. Evol. Microbiol.">
        <title>The Global Catalogue of Microorganisms (GCM) 10K type strain sequencing project: providing services to taxonomists for standard genome sequencing and annotation.</title>
        <authorList>
            <consortium name="The Broad Institute Genomics Platform"/>
            <consortium name="The Broad Institute Genome Sequencing Center for Infectious Disease"/>
            <person name="Wu L."/>
            <person name="Ma J."/>
        </authorList>
    </citation>
    <scope>NUCLEOTIDE SEQUENCE [LARGE SCALE GENOMIC DNA]</scope>
    <source>
        <strain evidence="2 3">JCM 4524</strain>
    </source>
</reference>
<name>A0ABN3RJW7_9ACTN</name>